<name>A0A9W8HC78_9FUNG</name>
<evidence type="ECO:0000313" key="6">
    <source>
        <dbReference type="EMBL" id="KAJ2780546.1"/>
    </source>
</evidence>
<protein>
    <submittedName>
        <fullName evidence="6">Uncharacterized protein</fullName>
    </submittedName>
</protein>
<comment type="caution">
    <text evidence="6">The sequence shown here is derived from an EMBL/GenBank/DDBJ whole genome shotgun (WGS) entry which is preliminary data.</text>
</comment>
<dbReference type="Gene3D" id="3.40.50.720">
    <property type="entry name" value="NAD(P)-binding Rossmann-like Domain"/>
    <property type="match status" value="1"/>
</dbReference>
<accession>A0A9W8HC78</accession>
<comment type="function">
    <text evidence="4">Putative oxidoreductase.</text>
</comment>
<dbReference type="SUPFAM" id="SSF51735">
    <property type="entry name" value="NAD(P)-binding Rossmann-fold domains"/>
    <property type="match status" value="1"/>
</dbReference>
<evidence type="ECO:0000313" key="7">
    <source>
        <dbReference type="Proteomes" id="UP001140172"/>
    </source>
</evidence>
<evidence type="ECO:0000256" key="1">
    <source>
        <dbReference type="ARBA" id="ARBA00006484"/>
    </source>
</evidence>
<dbReference type="PANTHER" id="PTHR44196:SF1">
    <property type="entry name" value="DEHYDROGENASE_REDUCTASE SDR FAMILY MEMBER 7B"/>
    <property type="match status" value="1"/>
</dbReference>
<dbReference type="PANTHER" id="PTHR44196">
    <property type="entry name" value="DEHYDROGENASE/REDUCTASE SDR FAMILY MEMBER 7B"/>
    <property type="match status" value="1"/>
</dbReference>
<dbReference type="OrthoDB" id="1933717at2759"/>
<feature type="compositionally biased region" description="Polar residues" evidence="5">
    <location>
        <begin position="81"/>
        <end position="91"/>
    </location>
</feature>
<dbReference type="InterPro" id="IPR002347">
    <property type="entry name" value="SDR_fam"/>
</dbReference>
<feature type="region of interest" description="Disordered" evidence="5">
    <location>
        <begin position="81"/>
        <end position="113"/>
    </location>
</feature>
<reference evidence="6" key="1">
    <citation type="submission" date="2022-07" db="EMBL/GenBank/DDBJ databases">
        <title>Phylogenomic reconstructions and comparative analyses of Kickxellomycotina fungi.</title>
        <authorList>
            <person name="Reynolds N.K."/>
            <person name="Stajich J.E."/>
            <person name="Barry K."/>
            <person name="Grigoriev I.V."/>
            <person name="Crous P."/>
            <person name="Smith M.E."/>
        </authorList>
    </citation>
    <scope>NUCLEOTIDE SEQUENCE</scope>
    <source>
        <strain evidence="6">BCRC 34489</strain>
    </source>
</reference>
<keyword evidence="7" id="KW-1185">Reference proteome</keyword>
<keyword evidence="3" id="KW-0560">Oxidoreductase</keyword>
<comment type="similarity">
    <text evidence="1">Belongs to the short-chain dehydrogenases/reductases (SDR) family.</text>
</comment>
<dbReference type="PROSITE" id="PS00061">
    <property type="entry name" value="ADH_SHORT"/>
    <property type="match status" value="1"/>
</dbReference>
<evidence type="ECO:0000256" key="2">
    <source>
        <dbReference type="ARBA" id="ARBA00022857"/>
    </source>
</evidence>
<dbReference type="GO" id="GO:0016491">
    <property type="term" value="F:oxidoreductase activity"/>
    <property type="evidence" value="ECO:0007669"/>
    <property type="project" value="UniProtKB-KW"/>
</dbReference>
<sequence>MSEDRITVGSTSNTLTMPEDDICARLDRVNGWRLDRQCAAMSSMASLRKANSSINSSSRVIGGAAGGMLELSDILHQTSKMQAQRLSNQDYTPRKQQRSPSPAKDEETLAPAPQTREAYLAGIARNLVHLRNEPQESLDEDVHPRDRMRRVVIVGASSGIGRSLALEYARHGAELLLCARRQDRLEEVAEACTTISGKATLVVVGDITDRDTQIALRDKAESELESVDFLVLNAGVISVRPIADLWMKDASRQTADSVDKMLSRVMDVNVSAPAIVAGLFLPLLAKSRACVVVVASVASLVSAPTRSLYSASKHAVEGYFATFRMEVQHLGIDVTMVYPGTVDTELRLSAVDAAPGAPMAGSKSGKQSPDKCAKHILRAAALRKRSLVTPWPYWVAVVVHRFAPEFIERLAMKKYNL</sequence>
<evidence type="ECO:0000256" key="5">
    <source>
        <dbReference type="SAM" id="MobiDB-lite"/>
    </source>
</evidence>
<dbReference type="AlphaFoldDB" id="A0A9W8HC78"/>
<gene>
    <name evidence="6" type="ORF">GGI15_003504</name>
</gene>
<dbReference type="InterPro" id="IPR036291">
    <property type="entry name" value="NAD(P)-bd_dom_sf"/>
</dbReference>
<dbReference type="EMBL" id="JANBUM010000245">
    <property type="protein sequence ID" value="KAJ2780546.1"/>
    <property type="molecule type" value="Genomic_DNA"/>
</dbReference>
<organism evidence="6 7">
    <name type="scientific">Coemansia interrupta</name>
    <dbReference type="NCBI Taxonomy" id="1126814"/>
    <lineage>
        <taxon>Eukaryota</taxon>
        <taxon>Fungi</taxon>
        <taxon>Fungi incertae sedis</taxon>
        <taxon>Zoopagomycota</taxon>
        <taxon>Kickxellomycotina</taxon>
        <taxon>Kickxellomycetes</taxon>
        <taxon>Kickxellales</taxon>
        <taxon>Kickxellaceae</taxon>
        <taxon>Coemansia</taxon>
    </lineage>
</organism>
<evidence type="ECO:0000256" key="4">
    <source>
        <dbReference type="ARBA" id="ARBA00037096"/>
    </source>
</evidence>
<proteinExistence type="inferred from homology"/>
<dbReference type="Pfam" id="PF00106">
    <property type="entry name" value="adh_short"/>
    <property type="match status" value="1"/>
</dbReference>
<keyword evidence="2" id="KW-0521">NADP</keyword>
<dbReference type="InterPro" id="IPR020904">
    <property type="entry name" value="Sc_DH/Rdtase_CS"/>
</dbReference>
<dbReference type="PRINTS" id="PR00081">
    <property type="entry name" value="GDHRDH"/>
</dbReference>
<dbReference type="GO" id="GO:0016020">
    <property type="term" value="C:membrane"/>
    <property type="evidence" value="ECO:0007669"/>
    <property type="project" value="TreeGrafter"/>
</dbReference>
<dbReference type="Proteomes" id="UP001140172">
    <property type="component" value="Unassembled WGS sequence"/>
</dbReference>
<evidence type="ECO:0000256" key="3">
    <source>
        <dbReference type="ARBA" id="ARBA00023002"/>
    </source>
</evidence>